<dbReference type="Proteomes" id="UP001172159">
    <property type="component" value="Unassembled WGS sequence"/>
</dbReference>
<dbReference type="EMBL" id="JAUKTV010000017">
    <property type="protein sequence ID" value="KAK0710387.1"/>
    <property type="molecule type" value="Genomic_DNA"/>
</dbReference>
<comment type="caution">
    <text evidence="2">The sequence shown here is derived from an EMBL/GenBank/DDBJ whole genome shotgun (WGS) entry which is preliminary data.</text>
</comment>
<evidence type="ECO:0000313" key="2">
    <source>
        <dbReference type="EMBL" id="KAK0710387.1"/>
    </source>
</evidence>
<dbReference type="AlphaFoldDB" id="A0AA40A6T7"/>
<gene>
    <name evidence="2" type="ORF">B0T21DRAFT_387333</name>
</gene>
<evidence type="ECO:0000313" key="3">
    <source>
        <dbReference type="Proteomes" id="UP001172159"/>
    </source>
</evidence>
<evidence type="ECO:0000256" key="1">
    <source>
        <dbReference type="SAM" id="MobiDB-lite"/>
    </source>
</evidence>
<proteinExistence type="predicted"/>
<name>A0AA40A6T7_9PEZI</name>
<feature type="compositionally biased region" description="Basic and acidic residues" evidence="1">
    <location>
        <begin position="229"/>
        <end position="240"/>
    </location>
</feature>
<protein>
    <submittedName>
        <fullName evidence="2">Uncharacterized protein</fullName>
    </submittedName>
</protein>
<feature type="region of interest" description="Disordered" evidence="1">
    <location>
        <begin position="210"/>
        <end position="308"/>
    </location>
</feature>
<organism evidence="2 3">
    <name type="scientific">Apiosordaria backusii</name>
    <dbReference type="NCBI Taxonomy" id="314023"/>
    <lineage>
        <taxon>Eukaryota</taxon>
        <taxon>Fungi</taxon>
        <taxon>Dikarya</taxon>
        <taxon>Ascomycota</taxon>
        <taxon>Pezizomycotina</taxon>
        <taxon>Sordariomycetes</taxon>
        <taxon>Sordariomycetidae</taxon>
        <taxon>Sordariales</taxon>
        <taxon>Lasiosphaeriaceae</taxon>
        <taxon>Apiosordaria</taxon>
    </lineage>
</organism>
<keyword evidence="3" id="KW-1185">Reference proteome</keyword>
<accession>A0AA40A6T7</accession>
<reference evidence="2" key="1">
    <citation type="submission" date="2023-06" db="EMBL/GenBank/DDBJ databases">
        <title>Genome-scale phylogeny and comparative genomics of the fungal order Sordariales.</title>
        <authorList>
            <consortium name="Lawrence Berkeley National Laboratory"/>
            <person name="Hensen N."/>
            <person name="Bonometti L."/>
            <person name="Westerberg I."/>
            <person name="Brannstrom I.O."/>
            <person name="Guillou S."/>
            <person name="Cros-Aarteil S."/>
            <person name="Calhoun S."/>
            <person name="Haridas S."/>
            <person name="Kuo A."/>
            <person name="Mondo S."/>
            <person name="Pangilinan J."/>
            <person name="Riley R."/>
            <person name="Labutti K."/>
            <person name="Andreopoulos B."/>
            <person name="Lipzen A."/>
            <person name="Chen C."/>
            <person name="Yanf M."/>
            <person name="Daum C."/>
            <person name="Ng V."/>
            <person name="Clum A."/>
            <person name="Steindorff A."/>
            <person name="Ohm R."/>
            <person name="Martin F."/>
            <person name="Silar P."/>
            <person name="Natvig D."/>
            <person name="Lalanne C."/>
            <person name="Gautier V."/>
            <person name="Ament-Velasquez S.L."/>
            <person name="Kruys A."/>
            <person name="Hutchinson M.I."/>
            <person name="Powell A.J."/>
            <person name="Barry K."/>
            <person name="Miller A.N."/>
            <person name="Grigoriev I.V."/>
            <person name="Debuchy R."/>
            <person name="Gladieux P."/>
            <person name="Thoren M.H."/>
            <person name="Johannesson H."/>
        </authorList>
    </citation>
    <scope>NUCLEOTIDE SEQUENCE</scope>
    <source>
        <strain evidence="2">CBS 540.89</strain>
    </source>
</reference>
<sequence>MDKSIDSFIPPYLISFPTGKIDFCYVGPQAEWQCPARIALFRRANSGHLSIYCDLEKEHSHVILAVCFEEDDLPSLHRQVYYHYLDNDDTIAVSGDLIEISFQNYPEHHDGTDAYKNSIAWRIHFSKKHLSTVRCILTQVRPLTANVPRISALSKEDRELLYYDIRATLMPQPIPYRLGAVGKWQNRIPAGCPRFPSTVSDTYDLISHQDPQDKAQVGEDLGSITPVAIKEREKERERNKNRLPTPPRNKNDPPTPPHEDEGYYETIDATPEWWNKPKPEPPTPTPVRSRRTTDHDAFADSPVGNPGKMAIRKNDRSVTVAKNGRLDTAANNDRKVSILGMQNNRPITMEFDPQYTETVL</sequence>